<accession>A0ABV8EYQ0</accession>
<name>A0ABV8EYQ0_9ACTN</name>
<gene>
    <name evidence="1" type="ORF">ACFOYY_08715</name>
</gene>
<proteinExistence type="predicted"/>
<protein>
    <submittedName>
        <fullName evidence="1">Uncharacterized protein</fullName>
    </submittedName>
</protein>
<reference evidence="2" key="1">
    <citation type="journal article" date="2019" name="Int. J. Syst. Evol. Microbiol.">
        <title>The Global Catalogue of Microorganisms (GCM) 10K type strain sequencing project: providing services to taxonomists for standard genome sequencing and annotation.</title>
        <authorList>
            <consortium name="The Broad Institute Genomics Platform"/>
            <consortium name="The Broad Institute Genome Sequencing Center for Infectious Disease"/>
            <person name="Wu L."/>
            <person name="Ma J."/>
        </authorList>
    </citation>
    <scope>NUCLEOTIDE SEQUENCE [LARGE SCALE GENOMIC DNA]</scope>
    <source>
        <strain evidence="2">TBRC 7912</strain>
    </source>
</reference>
<evidence type="ECO:0000313" key="2">
    <source>
        <dbReference type="Proteomes" id="UP001595698"/>
    </source>
</evidence>
<dbReference type="EMBL" id="JBHSBC010000008">
    <property type="protein sequence ID" value="MFC3980198.1"/>
    <property type="molecule type" value="Genomic_DNA"/>
</dbReference>
<sequence>MLAQRLTVPQLLASAPVSRYAAELTGCAEYGVKGIFRDGDGVLEVRVYTAPTGATPWRREQAVQQVETALQHQRARGLLDDAQLVTRVQGGPWRPAIAM</sequence>
<comment type="caution">
    <text evidence="1">The sequence shown here is derived from an EMBL/GenBank/DDBJ whole genome shotgun (WGS) entry which is preliminary data.</text>
</comment>
<evidence type="ECO:0000313" key="1">
    <source>
        <dbReference type="EMBL" id="MFC3980198.1"/>
    </source>
</evidence>
<dbReference type="RefSeq" id="WP_352009295.1">
    <property type="nucleotide sequence ID" value="NZ_JBHSBC010000008.1"/>
</dbReference>
<dbReference type="Proteomes" id="UP001595698">
    <property type="component" value="Unassembled WGS sequence"/>
</dbReference>
<keyword evidence="2" id="KW-1185">Reference proteome</keyword>
<organism evidence="1 2">
    <name type="scientific">Streptosporangium jomthongense</name>
    <dbReference type="NCBI Taxonomy" id="1193683"/>
    <lineage>
        <taxon>Bacteria</taxon>
        <taxon>Bacillati</taxon>
        <taxon>Actinomycetota</taxon>
        <taxon>Actinomycetes</taxon>
        <taxon>Streptosporangiales</taxon>
        <taxon>Streptosporangiaceae</taxon>
        <taxon>Streptosporangium</taxon>
    </lineage>
</organism>